<evidence type="ECO:0000259" key="2">
    <source>
        <dbReference type="Pfam" id="PF18120"/>
    </source>
</evidence>
<dbReference type="InterPro" id="IPR017853">
    <property type="entry name" value="GH"/>
</dbReference>
<dbReference type="Proteomes" id="UP000823842">
    <property type="component" value="Unassembled WGS sequence"/>
</dbReference>
<feature type="domain" description="DUF5597" evidence="2">
    <location>
        <begin position="376"/>
        <end position="495"/>
    </location>
</feature>
<evidence type="ECO:0000259" key="1">
    <source>
        <dbReference type="Pfam" id="PF01301"/>
    </source>
</evidence>
<dbReference type="InterPro" id="IPR031330">
    <property type="entry name" value="Gly_Hdrlase_35_cat"/>
</dbReference>
<evidence type="ECO:0000313" key="3">
    <source>
        <dbReference type="EMBL" id="HJB28515.1"/>
    </source>
</evidence>
<reference evidence="3" key="2">
    <citation type="submission" date="2021-04" db="EMBL/GenBank/DDBJ databases">
        <authorList>
            <person name="Gilroy R."/>
        </authorList>
    </citation>
    <scope>NUCLEOTIDE SEQUENCE</scope>
    <source>
        <strain evidence="3">ChiSjej1B19-5720</strain>
    </source>
</reference>
<organism evidence="3 4">
    <name type="scientific">Candidatus Blautia faecavium</name>
    <dbReference type="NCBI Taxonomy" id="2838487"/>
    <lineage>
        <taxon>Bacteria</taxon>
        <taxon>Bacillati</taxon>
        <taxon>Bacillota</taxon>
        <taxon>Clostridia</taxon>
        <taxon>Lachnospirales</taxon>
        <taxon>Lachnospiraceae</taxon>
        <taxon>Blautia</taxon>
    </lineage>
</organism>
<dbReference type="AlphaFoldDB" id="A0A9D2RX58"/>
<dbReference type="Gene3D" id="3.20.20.80">
    <property type="entry name" value="Glycosidases"/>
    <property type="match status" value="1"/>
</dbReference>
<dbReference type="InterPro" id="IPR040719">
    <property type="entry name" value="DUF5597"/>
</dbReference>
<proteinExistence type="predicted"/>
<evidence type="ECO:0000313" key="4">
    <source>
        <dbReference type="Proteomes" id="UP000823842"/>
    </source>
</evidence>
<dbReference type="Pfam" id="PF01301">
    <property type="entry name" value="Glyco_hydro_35"/>
    <property type="match status" value="1"/>
</dbReference>
<dbReference type="SUPFAM" id="SSF51445">
    <property type="entry name" value="(Trans)glycosidases"/>
    <property type="match status" value="1"/>
</dbReference>
<sequence>MLHPHIAPDSHGIPTLYVNGRPFFLYSGEIHNSAASSLAYMEEHVWPNLENLNMNAVILPIFWELLEPAEGQFDFKLTDGLITQARRHEKKLVLLWFGLWKNAESMYVPQWMKKDTKTYFRAETVRGEKTTTISPFCKAAVEKDAYAFAALMDHIRAFDEEESTVLVIQVENEIGILGEARDYCQAAQEEFAKEIPQILKENLHVEGSWKEAFGPEAEGTFMAWHFAAAVERIASAGKEKYNLPCYANSWLKQYPWYPGSYPMGGPVPSMHKIWKLAAPSLFALAPDIYVPYCADVMDEYAGAENPLFIPEIRKDAVAASYCLYAFGAKNAVCFAPFGIEELALDPSQIPKPAPEVMTALNIDPSAFDTRGSFEILSETYRLLKNLEPVYLEYRGTKHLKSFVRHGENDYGTFLSFEDYDLQAAYAPRQSGKPLGAGIFIETAKDTFFLIGLMCSASFRVKPGERSTADILRIEEGTFEKGEWRPGRVLNGDEKMTVRFGDKPAVYKVKLYKF</sequence>
<protein>
    <submittedName>
        <fullName evidence="3">DUF5597 domain-containing protein</fullName>
    </submittedName>
</protein>
<dbReference type="Pfam" id="PF18120">
    <property type="entry name" value="DUF5597"/>
    <property type="match status" value="1"/>
</dbReference>
<gene>
    <name evidence="3" type="ORF">IAA06_06940</name>
</gene>
<accession>A0A9D2RX58</accession>
<dbReference type="EMBL" id="DWYZ01000132">
    <property type="protein sequence ID" value="HJB28515.1"/>
    <property type="molecule type" value="Genomic_DNA"/>
</dbReference>
<comment type="caution">
    <text evidence="3">The sequence shown here is derived from an EMBL/GenBank/DDBJ whole genome shotgun (WGS) entry which is preliminary data.</text>
</comment>
<name>A0A9D2RX58_9FIRM</name>
<feature type="domain" description="Glycoside hydrolase 35 catalytic" evidence="1">
    <location>
        <begin position="16"/>
        <end position="199"/>
    </location>
</feature>
<reference evidence="3" key="1">
    <citation type="journal article" date="2021" name="PeerJ">
        <title>Extensive microbial diversity within the chicken gut microbiome revealed by metagenomics and culture.</title>
        <authorList>
            <person name="Gilroy R."/>
            <person name="Ravi A."/>
            <person name="Getino M."/>
            <person name="Pursley I."/>
            <person name="Horton D.L."/>
            <person name="Alikhan N.F."/>
            <person name="Baker D."/>
            <person name="Gharbi K."/>
            <person name="Hall N."/>
            <person name="Watson M."/>
            <person name="Adriaenssens E.M."/>
            <person name="Foster-Nyarko E."/>
            <person name="Jarju S."/>
            <person name="Secka A."/>
            <person name="Antonio M."/>
            <person name="Oren A."/>
            <person name="Chaudhuri R.R."/>
            <person name="La Ragione R."/>
            <person name="Hildebrand F."/>
            <person name="Pallen M.J."/>
        </authorList>
    </citation>
    <scope>NUCLEOTIDE SEQUENCE</scope>
    <source>
        <strain evidence="3">ChiSjej1B19-5720</strain>
    </source>
</reference>
<dbReference type="Gene3D" id="2.60.220.20">
    <property type="entry name" value="putative beta-Galactosidase from caulobacter crescentus"/>
    <property type="match status" value="1"/>
</dbReference>